<sequence length="48" mass="5485">MDHQLRRADTAKIDKPGTEALQACLLFFMLKRIPQAIHSIAIQKIRVP</sequence>
<gene>
    <name evidence="1" type="ORF">PAECIP111894_03597</name>
</gene>
<reference evidence="1" key="1">
    <citation type="submission" date="2021-12" db="EMBL/GenBank/DDBJ databases">
        <authorList>
            <person name="Criscuolo A."/>
        </authorList>
    </citation>
    <scope>NUCLEOTIDE SEQUENCE</scope>
    <source>
        <strain evidence="1">CIP111894</strain>
    </source>
</reference>
<organism evidence="1 2">
    <name type="scientific">Paenibacillus pseudetheri</name>
    <dbReference type="NCBI Taxonomy" id="2897682"/>
    <lineage>
        <taxon>Bacteria</taxon>
        <taxon>Bacillati</taxon>
        <taxon>Bacillota</taxon>
        <taxon>Bacilli</taxon>
        <taxon>Bacillales</taxon>
        <taxon>Paenibacillaceae</taxon>
        <taxon>Paenibacillus</taxon>
    </lineage>
</organism>
<evidence type="ECO:0000313" key="2">
    <source>
        <dbReference type="Proteomes" id="UP000838749"/>
    </source>
</evidence>
<proteinExistence type="predicted"/>
<keyword evidence="2" id="KW-1185">Reference proteome</keyword>
<evidence type="ECO:0000313" key="1">
    <source>
        <dbReference type="EMBL" id="CAH1057439.1"/>
    </source>
</evidence>
<protein>
    <submittedName>
        <fullName evidence="1">Uncharacterized protein</fullName>
    </submittedName>
</protein>
<name>A0ABN8FPL6_9BACL</name>
<dbReference type="Proteomes" id="UP000838749">
    <property type="component" value="Unassembled WGS sequence"/>
</dbReference>
<dbReference type="EMBL" id="CAKMAB010000020">
    <property type="protein sequence ID" value="CAH1057439.1"/>
    <property type="molecule type" value="Genomic_DNA"/>
</dbReference>
<accession>A0ABN8FPL6</accession>
<comment type="caution">
    <text evidence="1">The sequence shown here is derived from an EMBL/GenBank/DDBJ whole genome shotgun (WGS) entry which is preliminary data.</text>
</comment>